<dbReference type="Gene3D" id="1.10.10.60">
    <property type="entry name" value="Homeodomain-like"/>
    <property type="match status" value="2"/>
</dbReference>
<dbReference type="PROSITE" id="PS01124">
    <property type="entry name" value="HTH_ARAC_FAMILY_2"/>
    <property type="match status" value="1"/>
</dbReference>
<keyword evidence="2" id="KW-0238">DNA-binding</keyword>
<dbReference type="InterPro" id="IPR050204">
    <property type="entry name" value="AraC_XylS_family_regulators"/>
</dbReference>
<evidence type="ECO:0000256" key="4">
    <source>
        <dbReference type="SAM" id="MobiDB-lite"/>
    </source>
</evidence>
<evidence type="ECO:0000313" key="6">
    <source>
        <dbReference type="EMBL" id="MBB5208253.1"/>
    </source>
</evidence>
<keyword evidence="1" id="KW-0805">Transcription regulation</keyword>
<keyword evidence="3" id="KW-0804">Transcription</keyword>
<dbReference type="GO" id="GO:0003700">
    <property type="term" value="F:DNA-binding transcription factor activity"/>
    <property type="evidence" value="ECO:0007669"/>
    <property type="project" value="InterPro"/>
</dbReference>
<name>A0A7W8G0X8_9GAMM</name>
<dbReference type="SMART" id="SM00342">
    <property type="entry name" value="HTH_ARAC"/>
    <property type="match status" value="1"/>
</dbReference>
<accession>A0A7W8G0X8</accession>
<dbReference type="InterPro" id="IPR018060">
    <property type="entry name" value="HTH_AraC"/>
</dbReference>
<dbReference type="Pfam" id="PF12833">
    <property type="entry name" value="HTH_18"/>
    <property type="match status" value="1"/>
</dbReference>
<feature type="region of interest" description="Disordered" evidence="4">
    <location>
        <begin position="1"/>
        <end position="29"/>
    </location>
</feature>
<sequence length="310" mass="33554">MPASLALDPTESTTRALAAPPPGPNALASGPSIPPSMLLSLHDNLGRLPELPDHATLWICLRGAFAIDSRDGPFLLTGRHYLTLPCDYRASVLPGYDGVGLLVAVPQAAFGRAVFALQPRRGLQRMPYALCSRAPASLIASTFACLRHAATWEPQWRAFQALQLMHAALAAQSEIAGWLARAPGRTEKHRHMALQRLLHARNRILNAPFDEHDMDSLAQAARYSKSHFIKAFRDVFGETPGALHVAARIEMAKLLIARSGLSIGEIAADLGYGSRCAFSRSFKLHTGINATVFRREGERRSGAQLAMAGA</sequence>
<evidence type="ECO:0000259" key="5">
    <source>
        <dbReference type="PROSITE" id="PS01124"/>
    </source>
</evidence>
<dbReference type="InterPro" id="IPR018062">
    <property type="entry name" value="HTH_AraC-typ_CS"/>
</dbReference>
<organism evidence="6 7">
    <name type="scientific">Chiayiivirga flava</name>
    <dbReference type="NCBI Taxonomy" id="659595"/>
    <lineage>
        <taxon>Bacteria</taxon>
        <taxon>Pseudomonadati</taxon>
        <taxon>Pseudomonadota</taxon>
        <taxon>Gammaproteobacteria</taxon>
        <taxon>Lysobacterales</taxon>
        <taxon>Lysobacteraceae</taxon>
        <taxon>Chiayiivirga</taxon>
    </lineage>
</organism>
<dbReference type="SUPFAM" id="SSF46689">
    <property type="entry name" value="Homeodomain-like"/>
    <property type="match status" value="2"/>
</dbReference>
<dbReference type="EMBL" id="JACHHP010000003">
    <property type="protein sequence ID" value="MBB5208253.1"/>
    <property type="molecule type" value="Genomic_DNA"/>
</dbReference>
<keyword evidence="7" id="KW-1185">Reference proteome</keyword>
<evidence type="ECO:0000256" key="3">
    <source>
        <dbReference type="ARBA" id="ARBA00023163"/>
    </source>
</evidence>
<dbReference type="GO" id="GO:0043565">
    <property type="term" value="F:sequence-specific DNA binding"/>
    <property type="evidence" value="ECO:0007669"/>
    <property type="project" value="InterPro"/>
</dbReference>
<protein>
    <submittedName>
        <fullName evidence="6">AraC family transcriptional regulator</fullName>
    </submittedName>
</protein>
<gene>
    <name evidence="6" type="ORF">HNQ52_001795</name>
</gene>
<dbReference type="InterPro" id="IPR009057">
    <property type="entry name" value="Homeodomain-like_sf"/>
</dbReference>
<dbReference type="PANTHER" id="PTHR46796:SF7">
    <property type="entry name" value="ARAC FAMILY TRANSCRIPTIONAL REGULATOR"/>
    <property type="match status" value="1"/>
</dbReference>
<dbReference type="PANTHER" id="PTHR46796">
    <property type="entry name" value="HTH-TYPE TRANSCRIPTIONAL ACTIVATOR RHAS-RELATED"/>
    <property type="match status" value="1"/>
</dbReference>
<dbReference type="Proteomes" id="UP000521199">
    <property type="component" value="Unassembled WGS sequence"/>
</dbReference>
<evidence type="ECO:0000256" key="1">
    <source>
        <dbReference type="ARBA" id="ARBA00023015"/>
    </source>
</evidence>
<dbReference type="RefSeq" id="WP_183960793.1">
    <property type="nucleotide sequence ID" value="NZ_JACHHP010000003.1"/>
</dbReference>
<evidence type="ECO:0000256" key="2">
    <source>
        <dbReference type="ARBA" id="ARBA00023125"/>
    </source>
</evidence>
<evidence type="ECO:0000313" key="7">
    <source>
        <dbReference type="Proteomes" id="UP000521199"/>
    </source>
</evidence>
<reference evidence="6 7" key="1">
    <citation type="submission" date="2020-08" db="EMBL/GenBank/DDBJ databases">
        <title>Genomic Encyclopedia of Type Strains, Phase IV (KMG-IV): sequencing the most valuable type-strain genomes for metagenomic binning, comparative biology and taxonomic classification.</title>
        <authorList>
            <person name="Goeker M."/>
        </authorList>
    </citation>
    <scope>NUCLEOTIDE SEQUENCE [LARGE SCALE GENOMIC DNA]</scope>
    <source>
        <strain evidence="6 7">DSM 24163</strain>
    </source>
</reference>
<proteinExistence type="predicted"/>
<dbReference type="PROSITE" id="PS00041">
    <property type="entry name" value="HTH_ARAC_FAMILY_1"/>
    <property type="match status" value="2"/>
</dbReference>
<feature type="domain" description="HTH araC/xylS-type" evidence="5">
    <location>
        <begin position="195"/>
        <end position="296"/>
    </location>
</feature>
<dbReference type="AlphaFoldDB" id="A0A7W8G0X8"/>
<comment type="caution">
    <text evidence="6">The sequence shown here is derived from an EMBL/GenBank/DDBJ whole genome shotgun (WGS) entry which is preliminary data.</text>
</comment>